<comment type="caution">
    <text evidence="1">The sequence shown here is derived from an EMBL/GenBank/DDBJ whole genome shotgun (WGS) entry which is preliminary data.</text>
</comment>
<sequence length="323" mass="37816">MDLSSLFSGFVEFIAPLGTIHVNDKQFGECTMLHLKKDLMFIYASLPRAPDVRFPVVCACFFTCFPSLKILEHWMLSSLGYIWLVDMLRHGLICLDDYRQNHTCGVDIKCLDLAAVHMTYVIDLPVLCHVAARVPQSRSRVTTHMRRMQRICHFSAVVQFAMLQLILELGHLVFQFRFYAQLVSRECNMYCLLLTYPPWMVTRLRVLFCSSQERAFEVFLYVHKLWFAASVLHLVVEQTFLQRQIRMLLTRSGWYMSILDFLYCSLPRPPEDLYEFNFTLLQFILCSSCPRCKGLHLQGGIRYVNVVYTLAFGLVNRRLYRID</sequence>
<dbReference type="Proteomes" id="UP000489600">
    <property type="component" value="Unassembled WGS sequence"/>
</dbReference>
<organism evidence="1 2">
    <name type="scientific">Arabis nemorensis</name>
    <dbReference type="NCBI Taxonomy" id="586526"/>
    <lineage>
        <taxon>Eukaryota</taxon>
        <taxon>Viridiplantae</taxon>
        <taxon>Streptophyta</taxon>
        <taxon>Embryophyta</taxon>
        <taxon>Tracheophyta</taxon>
        <taxon>Spermatophyta</taxon>
        <taxon>Magnoliopsida</taxon>
        <taxon>eudicotyledons</taxon>
        <taxon>Gunneridae</taxon>
        <taxon>Pentapetalae</taxon>
        <taxon>rosids</taxon>
        <taxon>malvids</taxon>
        <taxon>Brassicales</taxon>
        <taxon>Brassicaceae</taxon>
        <taxon>Arabideae</taxon>
        <taxon>Arabis</taxon>
    </lineage>
</organism>
<name>A0A565AYF9_9BRAS</name>
<accession>A0A565AYF9</accession>
<dbReference type="OrthoDB" id="1111895at2759"/>
<evidence type="ECO:0000313" key="2">
    <source>
        <dbReference type="Proteomes" id="UP000489600"/>
    </source>
</evidence>
<proteinExistence type="predicted"/>
<gene>
    <name evidence="1" type="ORF">ANE_LOCUS4886</name>
</gene>
<reference evidence="1" key="1">
    <citation type="submission" date="2019-07" db="EMBL/GenBank/DDBJ databases">
        <authorList>
            <person name="Dittberner H."/>
        </authorList>
    </citation>
    <scope>NUCLEOTIDE SEQUENCE [LARGE SCALE GENOMIC DNA]</scope>
</reference>
<evidence type="ECO:0000313" key="1">
    <source>
        <dbReference type="EMBL" id="VVA94441.1"/>
    </source>
</evidence>
<protein>
    <submittedName>
        <fullName evidence="1">Uncharacterized protein</fullName>
    </submittedName>
</protein>
<dbReference type="EMBL" id="CABITT030000002">
    <property type="protein sequence ID" value="VVA94441.1"/>
    <property type="molecule type" value="Genomic_DNA"/>
</dbReference>
<dbReference type="AlphaFoldDB" id="A0A565AYF9"/>
<keyword evidence="2" id="KW-1185">Reference proteome</keyword>